<dbReference type="Proteomes" id="UP000737018">
    <property type="component" value="Unassembled WGS sequence"/>
</dbReference>
<protein>
    <recommendedName>
        <fullName evidence="5">C2H2-type domain-containing protein</fullName>
    </recommendedName>
</protein>
<gene>
    <name evidence="6" type="ORF">CMV_003305</name>
</gene>
<dbReference type="GO" id="GO:0008270">
    <property type="term" value="F:zinc ion binding"/>
    <property type="evidence" value="ECO:0007669"/>
    <property type="project" value="UniProtKB-KW"/>
</dbReference>
<evidence type="ECO:0000256" key="3">
    <source>
        <dbReference type="ARBA" id="ARBA00022771"/>
    </source>
</evidence>
<evidence type="ECO:0000256" key="4">
    <source>
        <dbReference type="ARBA" id="ARBA00022833"/>
    </source>
</evidence>
<evidence type="ECO:0000256" key="2">
    <source>
        <dbReference type="ARBA" id="ARBA00022737"/>
    </source>
</evidence>
<name>A0A8J4VVA6_9ROSI</name>
<keyword evidence="1" id="KW-0479">Metal-binding</keyword>
<feature type="non-terminal residue" evidence="6">
    <location>
        <position position="1"/>
    </location>
</feature>
<dbReference type="InterPro" id="IPR013087">
    <property type="entry name" value="Znf_C2H2_type"/>
</dbReference>
<proteinExistence type="predicted"/>
<evidence type="ECO:0000313" key="6">
    <source>
        <dbReference type="EMBL" id="KAF3973243.1"/>
    </source>
</evidence>
<dbReference type="SUPFAM" id="SSF57889">
    <property type="entry name" value="Cysteine-rich domain"/>
    <property type="match status" value="5"/>
</dbReference>
<comment type="caution">
    <text evidence="6">The sequence shown here is derived from an EMBL/GenBank/DDBJ whole genome shotgun (WGS) entry which is preliminary data.</text>
</comment>
<organism evidence="6 7">
    <name type="scientific">Castanea mollissima</name>
    <name type="common">Chinese chestnut</name>
    <dbReference type="NCBI Taxonomy" id="60419"/>
    <lineage>
        <taxon>Eukaryota</taxon>
        <taxon>Viridiplantae</taxon>
        <taxon>Streptophyta</taxon>
        <taxon>Embryophyta</taxon>
        <taxon>Tracheophyta</taxon>
        <taxon>Spermatophyta</taxon>
        <taxon>Magnoliopsida</taxon>
        <taxon>eudicotyledons</taxon>
        <taxon>Gunneridae</taxon>
        <taxon>Pentapetalae</taxon>
        <taxon>rosids</taxon>
        <taxon>fabids</taxon>
        <taxon>Fagales</taxon>
        <taxon>Fagaceae</taxon>
        <taxon>Castanea</taxon>
    </lineage>
</organism>
<dbReference type="PROSITE" id="PS00028">
    <property type="entry name" value="ZINC_FINGER_C2H2_1"/>
    <property type="match status" value="1"/>
</dbReference>
<dbReference type="EMBL" id="JRKL02000263">
    <property type="protein sequence ID" value="KAF3973243.1"/>
    <property type="molecule type" value="Genomic_DNA"/>
</dbReference>
<keyword evidence="3" id="KW-0863">Zinc-finger</keyword>
<dbReference type="OrthoDB" id="938199at2759"/>
<keyword evidence="2" id="KW-0677">Repeat</keyword>
<keyword evidence="4" id="KW-0862">Zinc</keyword>
<reference evidence="6" key="1">
    <citation type="submission" date="2020-03" db="EMBL/GenBank/DDBJ databases">
        <title>Castanea mollissima Vanexum genome sequencing.</title>
        <authorList>
            <person name="Staton M."/>
        </authorList>
    </citation>
    <scope>NUCLEOTIDE SEQUENCE</scope>
    <source>
        <tissue evidence="6">Leaf</tissue>
    </source>
</reference>
<dbReference type="SMART" id="SM00249">
    <property type="entry name" value="PHD"/>
    <property type="match status" value="3"/>
</dbReference>
<sequence>QGVTKGYVQLECTESCAYSKSSIPRRQLREMELQHFIHKHPLIINEFPRKMTTIEEFNFEYFKLMPSCTGCGEAIMGSCICCRQCSFRLHNSCAKLPRELQLPIHDKHPLVLQEKTYHDKGTYKCNHCNLVCQHFFYHCTLCKFVLAVKCASSLQFILEVEIHDHPLVLVQGSNSFTCDFCGKKGEDMSCLCALCGIWFHRKCAFLPHMVKHFRHKHPLILTKSLKTDQSEDRLCQFCVKKLDTNYGIYYCSSCDYAAHLDCAMDKDGRELIFNWESKDEEPIESSTKVGEDKIETPIKIKHFSHEHDLKLTDQLENYEICDGCIRPIFPPFYKCAQCSFFLHKSCVELPRKKQHPLHNHMLTLSSTRPMLALCDACKLLTNGFTYECEECLAFQIDVSCSLIPEKLTHVGHEHSLILSSTTLDENCSACNYEMKIFRCTKGEFTLDFGCATLPLKVKHRQHEHLFSLRYTAEDNSGEYYCDICEEERDSKFWFYYCDECSFPAHPKCIFGEFLNSKHRDCRNIKFGITYTSDIHQHPLTLARKTMDHDSCDKCGKFCNEVAYECATCNSIIQVKGLPNCKTSLMDFAVKQKQAKLERRYWIAEAERRYLMDMKIGCQINTKLCDKFSVDYYPVLFWAPSSKFVSGGWEPKREKNEIHAIDDARTADRLLNWINKQTVSSFGLDDEKFENQHLLSNVSDPLQSKNTRFHSPHVSAAGFESGSVSPALLDPKNDIVFVVVVVFAVSVASFVRSTTSSLDPPPSRVLLAGIISPITKELQGLF</sequence>
<evidence type="ECO:0000259" key="5">
    <source>
        <dbReference type="PROSITE" id="PS00028"/>
    </source>
</evidence>
<dbReference type="PANTHER" id="PTHR32410:SF163">
    <property type="entry name" value="DC1 DOMAIN-CONTAINING PROTEIN"/>
    <property type="match status" value="1"/>
</dbReference>
<keyword evidence="7" id="KW-1185">Reference proteome</keyword>
<dbReference type="InterPro" id="IPR046349">
    <property type="entry name" value="C1-like_sf"/>
</dbReference>
<dbReference type="PANTHER" id="PTHR32410">
    <property type="entry name" value="CYSTEINE/HISTIDINE-RICH C1 DOMAIN FAMILY PROTEIN"/>
    <property type="match status" value="1"/>
</dbReference>
<dbReference type="Pfam" id="PF03107">
    <property type="entry name" value="C1_2"/>
    <property type="match status" value="5"/>
</dbReference>
<feature type="domain" description="C2H2-type" evidence="5">
    <location>
        <begin position="190"/>
        <end position="212"/>
    </location>
</feature>
<accession>A0A8J4VVA6</accession>
<dbReference type="InterPro" id="IPR001965">
    <property type="entry name" value="Znf_PHD"/>
</dbReference>
<dbReference type="AlphaFoldDB" id="A0A8J4VVA6"/>
<dbReference type="InterPro" id="IPR053192">
    <property type="entry name" value="Vacuole_Formation_Reg"/>
</dbReference>
<evidence type="ECO:0000256" key="1">
    <source>
        <dbReference type="ARBA" id="ARBA00022723"/>
    </source>
</evidence>
<dbReference type="InterPro" id="IPR004146">
    <property type="entry name" value="DC1"/>
</dbReference>
<evidence type="ECO:0000313" key="7">
    <source>
        <dbReference type="Proteomes" id="UP000737018"/>
    </source>
</evidence>